<keyword evidence="2" id="KW-0547">Nucleotide-binding</keyword>
<dbReference type="Gene3D" id="3.40.50.720">
    <property type="entry name" value="NAD(P)-binding Rossmann-like Domain"/>
    <property type="match status" value="1"/>
</dbReference>
<dbReference type="InterPro" id="IPR011032">
    <property type="entry name" value="GroES-like_sf"/>
</dbReference>
<protein>
    <recommendedName>
        <fullName evidence="5">Enoyl reductase (ER) domain-containing protein</fullName>
    </recommendedName>
</protein>
<dbReference type="Gene3D" id="3.90.180.10">
    <property type="entry name" value="Medium-chain alcohol dehydrogenases, catalytic domain"/>
    <property type="match status" value="1"/>
</dbReference>
<keyword evidence="7" id="KW-1185">Reference proteome</keyword>
<evidence type="ECO:0000256" key="4">
    <source>
        <dbReference type="ARBA" id="ARBA00023002"/>
    </source>
</evidence>
<dbReference type="SUPFAM" id="SSF51735">
    <property type="entry name" value="NAD(P)-binding Rossmann-fold domains"/>
    <property type="match status" value="1"/>
</dbReference>
<comment type="caution">
    <text evidence="6">The sequence shown here is derived from an EMBL/GenBank/DDBJ whole genome shotgun (WGS) entry which is preliminary data.</text>
</comment>
<evidence type="ECO:0000256" key="3">
    <source>
        <dbReference type="ARBA" id="ARBA00022857"/>
    </source>
</evidence>
<sequence>MDNNKAAVIKEAHAPITVEPAQSYTPGTGEVLVRNEAISFNPIEAKIQKWDMFKSKYPAITGFTFGGTVLQIGVDVTSVKPGDRVAAARWGWTGGDDRFGAFQQYPLALEQNLIKLDPQGSLEHASGVIANLATAIAAVSICMGLKFPPVTGKAEKTGNKVFIYGGSSSVGGLAVKYASDAGYDVVTTSSPKNWQLVESREPTHIIDHTQSRDKVIAETQAHGPYVGYLEAIGSAEVTELMGELLSEKGGVFFSMSPTPVDGQLARNVEKKFFGYSEVLVSDPENQKARKWYMEEYLPEGLRNGNIFSNPILCVSGGLGAVQEALDLLYDGKVSGQKVVVNPQE</sequence>
<keyword evidence="4" id="KW-0560">Oxidoreductase</keyword>
<keyword evidence="3" id="KW-0521">NADP</keyword>
<dbReference type="PANTHER" id="PTHR45348:SF2">
    <property type="entry name" value="ZINC-TYPE ALCOHOL DEHYDROGENASE-LIKE PROTEIN C2E1P3.01"/>
    <property type="match status" value="1"/>
</dbReference>
<evidence type="ECO:0000313" key="7">
    <source>
        <dbReference type="Proteomes" id="UP001194746"/>
    </source>
</evidence>
<proteinExistence type="inferred from homology"/>
<dbReference type="PANTHER" id="PTHR45348">
    <property type="entry name" value="HYPOTHETICAL OXIDOREDUCTASE (EUROFUNG)"/>
    <property type="match status" value="1"/>
</dbReference>
<dbReference type="InterPro" id="IPR013154">
    <property type="entry name" value="ADH-like_N"/>
</dbReference>
<feature type="domain" description="Enoyl reductase (ER)" evidence="5">
    <location>
        <begin position="7"/>
        <end position="340"/>
    </location>
</feature>
<dbReference type="InterPro" id="IPR020843">
    <property type="entry name" value="ER"/>
</dbReference>
<reference evidence="6" key="2">
    <citation type="submission" date="2020-02" db="EMBL/GenBank/DDBJ databases">
        <authorList>
            <person name="Gilchrist C.L.M."/>
            <person name="Chooi Y.-H."/>
        </authorList>
    </citation>
    <scope>NUCLEOTIDE SEQUENCE</scope>
    <source>
        <strain evidence="6">MST-FP2251</strain>
    </source>
</reference>
<organism evidence="6 7">
    <name type="scientific">Aspergillus nanangensis</name>
    <dbReference type="NCBI Taxonomy" id="2582783"/>
    <lineage>
        <taxon>Eukaryota</taxon>
        <taxon>Fungi</taxon>
        <taxon>Dikarya</taxon>
        <taxon>Ascomycota</taxon>
        <taxon>Pezizomycotina</taxon>
        <taxon>Eurotiomycetes</taxon>
        <taxon>Eurotiomycetidae</taxon>
        <taxon>Eurotiales</taxon>
        <taxon>Aspergillaceae</taxon>
        <taxon>Aspergillus</taxon>
        <taxon>Aspergillus subgen. Circumdati</taxon>
    </lineage>
</organism>
<dbReference type="SMART" id="SM00829">
    <property type="entry name" value="PKS_ER"/>
    <property type="match status" value="1"/>
</dbReference>
<dbReference type="GO" id="GO:0000166">
    <property type="term" value="F:nucleotide binding"/>
    <property type="evidence" value="ECO:0007669"/>
    <property type="project" value="UniProtKB-KW"/>
</dbReference>
<dbReference type="InterPro" id="IPR047122">
    <property type="entry name" value="Trans-enoyl_RdTase-like"/>
</dbReference>
<dbReference type="GO" id="GO:0016651">
    <property type="term" value="F:oxidoreductase activity, acting on NAD(P)H"/>
    <property type="evidence" value="ECO:0007669"/>
    <property type="project" value="InterPro"/>
</dbReference>
<evidence type="ECO:0000313" key="6">
    <source>
        <dbReference type="EMBL" id="KAF9883577.1"/>
    </source>
</evidence>
<dbReference type="Pfam" id="PF08240">
    <property type="entry name" value="ADH_N"/>
    <property type="match status" value="1"/>
</dbReference>
<comment type="similarity">
    <text evidence="1">Belongs to the zinc-containing alcohol dehydrogenase family.</text>
</comment>
<dbReference type="AlphaFoldDB" id="A0AAD4CD61"/>
<name>A0AAD4CD61_ASPNN</name>
<accession>A0AAD4CD61</accession>
<dbReference type="InterPro" id="IPR036291">
    <property type="entry name" value="NAD(P)-bd_dom_sf"/>
</dbReference>
<dbReference type="EMBL" id="VCAU01000158">
    <property type="protein sequence ID" value="KAF9883577.1"/>
    <property type="molecule type" value="Genomic_DNA"/>
</dbReference>
<dbReference type="SUPFAM" id="SSF50129">
    <property type="entry name" value="GroES-like"/>
    <property type="match status" value="1"/>
</dbReference>
<evidence type="ECO:0000256" key="1">
    <source>
        <dbReference type="ARBA" id="ARBA00008072"/>
    </source>
</evidence>
<reference evidence="6" key="1">
    <citation type="journal article" date="2019" name="Beilstein J. Org. Chem.">
        <title>Nanangenines: drimane sesquiterpenoids as the dominant metabolite cohort of a novel Australian fungus, Aspergillus nanangensis.</title>
        <authorList>
            <person name="Lacey H.J."/>
            <person name="Gilchrist C.L.M."/>
            <person name="Crombie A."/>
            <person name="Kalaitzis J.A."/>
            <person name="Vuong D."/>
            <person name="Rutledge P.J."/>
            <person name="Turner P."/>
            <person name="Pitt J.I."/>
            <person name="Lacey E."/>
            <person name="Chooi Y.H."/>
            <person name="Piggott A.M."/>
        </authorList>
    </citation>
    <scope>NUCLEOTIDE SEQUENCE</scope>
    <source>
        <strain evidence="6">MST-FP2251</strain>
    </source>
</reference>
<evidence type="ECO:0000259" key="5">
    <source>
        <dbReference type="SMART" id="SM00829"/>
    </source>
</evidence>
<evidence type="ECO:0000256" key="2">
    <source>
        <dbReference type="ARBA" id="ARBA00022741"/>
    </source>
</evidence>
<dbReference type="CDD" id="cd08249">
    <property type="entry name" value="enoyl_reductase_like"/>
    <property type="match status" value="1"/>
</dbReference>
<dbReference type="Proteomes" id="UP001194746">
    <property type="component" value="Unassembled WGS sequence"/>
</dbReference>
<gene>
    <name evidence="6" type="ORF">FE257_003176</name>
</gene>